<dbReference type="EMBL" id="DSEE01000396">
    <property type="protein sequence ID" value="HER40633.1"/>
    <property type="molecule type" value="Genomic_DNA"/>
</dbReference>
<feature type="non-terminal residue" evidence="1">
    <location>
        <position position="233"/>
    </location>
</feature>
<dbReference type="AlphaFoldDB" id="A0A7C2R463"/>
<dbReference type="Proteomes" id="UP000885753">
    <property type="component" value="Unassembled WGS sequence"/>
</dbReference>
<name>A0A7C2R463_9FLAO</name>
<evidence type="ECO:0000313" key="1">
    <source>
        <dbReference type="EMBL" id="HER40633.1"/>
    </source>
</evidence>
<proteinExistence type="predicted"/>
<protein>
    <submittedName>
        <fullName evidence="1">Uncharacterized protein</fullName>
    </submittedName>
</protein>
<sequence>MINQKVNSLLSRLNLWNNLPKETVQERLWEGPVFIGSKKEFKRYVGPVLRNLVQQITRKHRQEIGHCQHCREKENLQSAHVAGRNRNHIIDDLLTDFQKGDFFEVNLKDFEKRFKEEHEPLEKSILILCKSCHLKYDSMPVEKSIPLSTPKVKIDKEPVVIATTTSPTPPTKKVFTAEKTSGRKLETKAAIFTSREFSEFKHMKIGKLVKATLPKLIKLQRIGNTEFLKLQDP</sequence>
<comment type="caution">
    <text evidence="1">The sequence shown here is derived from an EMBL/GenBank/DDBJ whole genome shotgun (WGS) entry which is preliminary data.</text>
</comment>
<reference evidence="1" key="1">
    <citation type="journal article" date="2020" name="mSystems">
        <title>Genome- and Community-Level Interaction Insights into Carbon Utilization and Element Cycling Functions of Hydrothermarchaeota in Hydrothermal Sediment.</title>
        <authorList>
            <person name="Zhou Z."/>
            <person name="Liu Y."/>
            <person name="Xu W."/>
            <person name="Pan J."/>
            <person name="Luo Z.H."/>
            <person name="Li M."/>
        </authorList>
    </citation>
    <scope>NUCLEOTIDE SEQUENCE [LARGE SCALE GENOMIC DNA]</scope>
    <source>
        <strain evidence="1">SpSt-1235</strain>
    </source>
</reference>
<accession>A0A7C2R463</accession>
<organism evidence="1">
    <name type="scientific">Salinimicrobium catena</name>
    <dbReference type="NCBI Taxonomy" id="390640"/>
    <lineage>
        <taxon>Bacteria</taxon>
        <taxon>Pseudomonadati</taxon>
        <taxon>Bacteroidota</taxon>
        <taxon>Flavobacteriia</taxon>
        <taxon>Flavobacteriales</taxon>
        <taxon>Flavobacteriaceae</taxon>
        <taxon>Salinimicrobium</taxon>
    </lineage>
</organism>
<gene>
    <name evidence="1" type="ORF">ENO10_05380</name>
</gene>